<dbReference type="RefSeq" id="WP_158870677.1">
    <property type="nucleotide sequence ID" value="NZ_CP046401.1"/>
</dbReference>
<keyword evidence="3 6" id="KW-0812">Transmembrane</keyword>
<evidence type="ECO:0000313" key="10">
    <source>
        <dbReference type="Proteomes" id="UP000428260"/>
    </source>
</evidence>
<feature type="domain" description="DUF5698" evidence="8">
    <location>
        <begin position="34"/>
        <end position="90"/>
    </location>
</feature>
<organism evidence="9 10">
    <name type="scientific">Maribellus comscasis</name>
    <dbReference type="NCBI Taxonomy" id="2681766"/>
    <lineage>
        <taxon>Bacteria</taxon>
        <taxon>Pseudomonadati</taxon>
        <taxon>Bacteroidota</taxon>
        <taxon>Bacteroidia</taxon>
        <taxon>Marinilabiliales</taxon>
        <taxon>Prolixibacteraceae</taxon>
        <taxon>Maribellus</taxon>
    </lineage>
</organism>
<dbReference type="CDD" id="cd16381">
    <property type="entry name" value="YitT_C_like_1"/>
    <property type="match status" value="1"/>
</dbReference>
<dbReference type="InterPro" id="IPR015867">
    <property type="entry name" value="N-reg_PII/ATP_PRibTrfase_C"/>
</dbReference>
<evidence type="ECO:0000256" key="1">
    <source>
        <dbReference type="ARBA" id="ARBA00004651"/>
    </source>
</evidence>
<comment type="similarity">
    <text evidence="6">Belongs to the UPF0316 family.</text>
</comment>
<dbReference type="PANTHER" id="PTHR40060:SF1">
    <property type="entry name" value="UPF0316 PROTEIN YEBE"/>
    <property type="match status" value="1"/>
</dbReference>
<dbReference type="Gene3D" id="3.30.70.120">
    <property type="match status" value="1"/>
</dbReference>
<evidence type="ECO:0000259" key="7">
    <source>
        <dbReference type="Pfam" id="PF10035"/>
    </source>
</evidence>
<feature type="transmembrane region" description="Helical" evidence="6">
    <location>
        <begin position="12"/>
        <end position="35"/>
    </location>
</feature>
<protein>
    <recommendedName>
        <fullName evidence="6">UPF0316 protein GM418_26695</fullName>
    </recommendedName>
</protein>
<feature type="transmembrane region" description="Helical" evidence="6">
    <location>
        <begin position="73"/>
        <end position="93"/>
    </location>
</feature>
<feature type="transmembrane region" description="Helical" evidence="6">
    <location>
        <begin position="47"/>
        <end position="67"/>
    </location>
</feature>
<dbReference type="InterPro" id="IPR019264">
    <property type="entry name" value="DUF2179"/>
</dbReference>
<dbReference type="Proteomes" id="UP000428260">
    <property type="component" value="Chromosome"/>
</dbReference>
<evidence type="ECO:0000256" key="2">
    <source>
        <dbReference type="ARBA" id="ARBA00022475"/>
    </source>
</evidence>
<accession>A0A6I6JWZ8</accession>
<dbReference type="NCBIfam" id="NF003191">
    <property type="entry name" value="PRK04164.1-2"/>
    <property type="match status" value="1"/>
</dbReference>
<dbReference type="HAMAP" id="MF_01515">
    <property type="entry name" value="UPF0316"/>
    <property type="match status" value="1"/>
</dbReference>
<dbReference type="InterPro" id="IPR044035">
    <property type="entry name" value="DUF5698"/>
</dbReference>
<evidence type="ECO:0000256" key="3">
    <source>
        <dbReference type="ARBA" id="ARBA00022692"/>
    </source>
</evidence>
<evidence type="ECO:0000313" key="9">
    <source>
        <dbReference type="EMBL" id="QGY47121.1"/>
    </source>
</evidence>
<comment type="subcellular location">
    <subcellularLocation>
        <location evidence="1 6">Cell membrane</location>
        <topology evidence="1 6">Multi-pass membrane protein</topology>
    </subcellularLocation>
</comment>
<name>A0A6I6JWZ8_9BACT</name>
<dbReference type="InterPro" id="IPR022930">
    <property type="entry name" value="UPF0316"/>
</dbReference>
<evidence type="ECO:0000256" key="4">
    <source>
        <dbReference type="ARBA" id="ARBA00022989"/>
    </source>
</evidence>
<proteinExistence type="inferred from homology"/>
<gene>
    <name evidence="9" type="ORF">GM418_26695</name>
</gene>
<dbReference type="AlphaFoldDB" id="A0A6I6JWZ8"/>
<keyword evidence="5 6" id="KW-0472">Membrane</keyword>
<feature type="domain" description="DUF2179" evidence="7">
    <location>
        <begin position="124"/>
        <end position="174"/>
    </location>
</feature>
<reference evidence="9 10" key="1">
    <citation type="submission" date="2019-11" db="EMBL/GenBank/DDBJ databases">
        <authorList>
            <person name="Zheng R.K."/>
            <person name="Sun C.M."/>
        </authorList>
    </citation>
    <scope>NUCLEOTIDE SEQUENCE [LARGE SCALE GENOMIC DNA]</scope>
    <source>
        <strain evidence="9 10">WC007</strain>
    </source>
</reference>
<dbReference type="KEGG" id="mcos:GM418_26695"/>
<keyword evidence="4 6" id="KW-1133">Transmembrane helix</keyword>
<evidence type="ECO:0000259" key="8">
    <source>
        <dbReference type="Pfam" id="PF18955"/>
    </source>
</evidence>
<sequence length="192" mass="21756">MVILDTFYDSSTFTYFVLPFLIFLSRILDVTIGTIRIVMVSKGQKLWAPFLGFFEVFIWLVAISKIFQDLDNWACYFAYAGGFATGNYIGLIIEEKLAVGIVKIQIITRKEAASLISNLKGSGYGITHHNARGGSESVSIIYSIIKRTEIQKVERIVKETNPNAFYSIEDVKSVSRGVYHPKPVRRRMRKGK</sequence>
<evidence type="ECO:0000256" key="6">
    <source>
        <dbReference type="HAMAP-Rule" id="MF_01515"/>
    </source>
</evidence>
<evidence type="ECO:0000256" key="5">
    <source>
        <dbReference type="ARBA" id="ARBA00023136"/>
    </source>
</evidence>
<dbReference type="EMBL" id="CP046401">
    <property type="protein sequence ID" value="QGY47121.1"/>
    <property type="molecule type" value="Genomic_DNA"/>
</dbReference>
<keyword evidence="2 6" id="KW-1003">Cell membrane</keyword>
<keyword evidence="10" id="KW-1185">Reference proteome</keyword>
<dbReference type="Pfam" id="PF10035">
    <property type="entry name" value="DUF2179"/>
    <property type="match status" value="1"/>
</dbReference>
<dbReference type="PANTHER" id="PTHR40060">
    <property type="entry name" value="UPF0316 PROTEIN YEBE"/>
    <property type="match status" value="1"/>
</dbReference>
<dbReference type="Pfam" id="PF18955">
    <property type="entry name" value="DUF5698"/>
    <property type="match status" value="1"/>
</dbReference>
<dbReference type="GO" id="GO:0005886">
    <property type="term" value="C:plasma membrane"/>
    <property type="evidence" value="ECO:0007669"/>
    <property type="project" value="UniProtKB-SubCell"/>
</dbReference>